<dbReference type="Proteomes" id="UP000326759">
    <property type="component" value="Unassembled WGS sequence"/>
</dbReference>
<gene>
    <name evidence="4" type="ORF">Anas_00293</name>
</gene>
<accession>A0A5N5TJ67</accession>
<dbReference type="GO" id="GO:0035556">
    <property type="term" value="P:intracellular signal transduction"/>
    <property type="evidence" value="ECO:0007669"/>
    <property type="project" value="InterPro"/>
</dbReference>
<evidence type="ECO:0000259" key="3">
    <source>
        <dbReference type="PROSITE" id="PS50186"/>
    </source>
</evidence>
<sequence length="94" mass="10349">MVSMSADRGGARKRTALNNGQSTTGAAAPVEETPNHIVYHKMEQMVERMQDEESGVPVKTVKSFMSKIPSVFTGADLILWMLKNLNIEDQIGNI</sequence>
<dbReference type="PANTHER" id="PTHR45746:SF6">
    <property type="entry name" value="LP21163P"/>
    <property type="match status" value="1"/>
</dbReference>
<dbReference type="GO" id="GO:0005737">
    <property type="term" value="C:cytoplasm"/>
    <property type="evidence" value="ECO:0007669"/>
    <property type="project" value="TreeGrafter"/>
</dbReference>
<dbReference type="GO" id="GO:0008277">
    <property type="term" value="P:regulation of G protein-coupled receptor signaling pathway"/>
    <property type="evidence" value="ECO:0007669"/>
    <property type="project" value="InterPro"/>
</dbReference>
<dbReference type="OrthoDB" id="196547at2759"/>
<dbReference type="GO" id="GO:0005096">
    <property type="term" value="F:GTPase activator activity"/>
    <property type="evidence" value="ECO:0007669"/>
    <property type="project" value="TreeGrafter"/>
</dbReference>
<dbReference type="InterPro" id="IPR047016">
    <property type="entry name" value="RGS6/7/9/11"/>
</dbReference>
<evidence type="ECO:0000256" key="1">
    <source>
        <dbReference type="ARBA" id="ARBA00022700"/>
    </source>
</evidence>
<evidence type="ECO:0000256" key="2">
    <source>
        <dbReference type="SAM" id="MobiDB-lite"/>
    </source>
</evidence>
<dbReference type="GO" id="GO:0043005">
    <property type="term" value="C:neuron projection"/>
    <property type="evidence" value="ECO:0007669"/>
    <property type="project" value="TreeGrafter"/>
</dbReference>
<protein>
    <recommendedName>
        <fullName evidence="3">DEP domain-containing protein</fullName>
    </recommendedName>
</protein>
<dbReference type="InterPro" id="IPR000591">
    <property type="entry name" value="DEP_dom"/>
</dbReference>
<dbReference type="PANTHER" id="PTHR45746">
    <property type="entry name" value="LP21163P"/>
    <property type="match status" value="1"/>
</dbReference>
<evidence type="ECO:0000313" key="5">
    <source>
        <dbReference type="Proteomes" id="UP000326759"/>
    </source>
</evidence>
<evidence type="ECO:0000313" key="4">
    <source>
        <dbReference type="EMBL" id="KAB7505560.1"/>
    </source>
</evidence>
<keyword evidence="1" id="KW-0734">Signal transduction inhibitor</keyword>
<dbReference type="SUPFAM" id="SSF46785">
    <property type="entry name" value="Winged helix' DNA-binding domain"/>
    <property type="match status" value="1"/>
</dbReference>
<dbReference type="Gene3D" id="1.10.10.10">
    <property type="entry name" value="Winged helix-like DNA-binding domain superfamily/Winged helix DNA-binding domain"/>
    <property type="match status" value="1"/>
</dbReference>
<dbReference type="InterPro" id="IPR036390">
    <property type="entry name" value="WH_DNA-bd_sf"/>
</dbReference>
<dbReference type="AlphaFoldDB" id="A0A5N5TJ67"/>
<reference evidence="4 5" key="1">
    <citation type="journal article" date="2019" name="PLoS Biol.">
        <title>Sex chromosomes control vertical transmission of feminizing Wolbachia symbionts in an isopod.</title>
        <authorList>
            <person name="Becking T."/>
            <person name="Chebbi M.A."/>
            <person name="Giraud I."/>
            <person name="Moumen B."/>
            <person name="Laverre T."/>
            <person name="Caubet Y."/>
            <person name="Peccoud J."/>
            <person name="Gilbert C."/>
            <person name="Cordaux R."/>
        </authorList>
    </citation>
    <scope>NUCLEOTIDE SEQUENCE [LARGE SCALE GENOMIC DNA]</scope>
    <source>
        <strain evidence="4">ANa2</strain>
        <tissue evidence="4">Whole body excluding digestive tract and cuticle</tissue>
    </source>
</reference>
<dbReference type="GO" id="GO:0009968">
    <property type="term" value="P:negative regulation of signal transduction"/>
    <property type="evidence" value="ECO:0007669"/>
    <property type="project" value="UniProtKB-KW"/>
</dbReference>
<dbReference type="InterPro" id="IPR036388">
    <property type="entry name" value="WH-like_DNA-bd_sf"/>
</dbReference>
<keyword evidence="5" id="KW-1185">Reference proteome</keyword>
<dbReference type="PROSITE" id="PS50186">
    <property type="entry name" value="DEP"/>
    <property type="match status" value="1"/>
</dbReference>
<organism evidence="4 5">
    <name type="scientific">Armadillidium nasatum</name>
    <dbReference type="NCBI Taxonomy" id="96803"/>
    <lineage>
        <taxon>Eukaryota</taxon>
        <taxon>Metazoa</taxon>
        <taxon>Ecdysozoa</taxon>
        <taxon>Arthropoda</taxon>
        <taxon>Crustacea</taxon>
        <taxon>Multicrustacea</taxon>
        <taxon>Malacostraca</taxon>
        <taxon>Eumalacostraca</taxon>
        <taxon>Peracarida</taxon>
        <taxon>Isopoda</taxon>
        <taxon>Oniscidea</taxon>
        <taxon>Crinocheta</taxon>
        <taxon>Armadillidiidae</taxon>
        <taxon>Armadillidium</taxon>
    </lineage>
</organism>
<feature type="region of interest" description="Disordered" evidence="2">
    <location>
        <begin position="1"/>
        <end position="34"/>
    </location>
</feature>
<feature type="compositionally biased region" description="Polar residues" evidence="2">
    <location>
        <begin position="16"/>
        <end position="25"/>
    </location>
</feature>
<feature type="domain" description="DEP" evidence="3">
    <location>
        <begin position="52"/>
        <end position="94"/>
    </location>
</feature>
<comment type="caution">
    <text evidence="4">The sequence shown here is derived from an EMBL/GenBank/DDBJ whole genome shotgun (WGS) entry which is preliminary data.</text>
</comment>
<name>A0A5N5TJ67_9CRUS</name>
<dbReference type="EMBL" id="SEYY01001196">
    <property type="protein sequence ID" value="KAB7505560.1"/>
    <property type="molecule type" value="Genomic_DNA"/>
</dbReference>
<proteinExistence type="predicted"/>